<dbReference type="EMBL" id="CP026993">
    <property type="protein sequence ID" value="QLH03810.1"/>
    <property type="molecule type" value="Genomic_DNA"/>
</dbReference>
<keyword evidence="3" id="KW-1185">Reference proteome</keyword>
<sequence>MSKNDPKITKLDKYDVEANIEEVDNSEDQSVFKYGFTALSNPKNVRLAIEGIARITGDSVERNEILEKDENNVPKILTMIYHELFPTFFVLSKNLNVSSPPHTIGEMGDSPVETDDVLETESSETQSADNLPEELLESNSEASSEVTESPTDSIENPDIAQPGV</sequence>
<reference evidence="2 3" key="1">
    <citation type="submission" date="2018-02" db="EMBL/GenBank/DDBJ databases">
        <title>Complete genome of Nitrosopumilus cobalaminigenes HCA1.</title>
        <authorList>
            <person name="Qin W."/>
            <person name="Zheng Y."/>
            <person name="Stahl D.A."/>
        </authorList>
    </citation>
    <scope>NUCLEOTIDE SEQUENCE [LARGE SCALE GENOMIC DNA]</scope>
    <source>
        <strain evidence="2 3">HCA1</strain>
    </source>
</reference>
<accession>A0A7D5M3S1</accession>
<gene>
    <name evidence="2" type="ORF">C5F47_04500</name>
</gene>
<evidence type="ECO:0000256" key="1">
    <source>
        <dbReference type="SAM" id="MobiDB-lite"/>
    </source>
</evidence>
<evidence type="ECO:0000313" key="3">
    <source>
        <dbReference type="Proteomes" id="UP000509771"/>
    </source>
</evidence>
<proteinExistence type="predicted"/>
<dbReference type="KEGG" id="ncl:C5F47_04500"/>
<organism evidence="2 3">
    <name type="scientific">Nitrosopumilus cobalaminigenes</name>
    <dbReference type="NCBI Taxonomy" id="1470066"/>
    <lineage>
        <taxon>Archaea</taxon>
        <taxon>Nitrososphaerota</taxon>
        <taxon>Nitrososphaeria</taxon>
        <taxon>Nitrosopumilales</taxon>
        <taxon>Nitrosopumilaceae</taxon>
        <taxon>Nitrosopumilus</taxon>
    </lineage>
</organism>
<name>A0A7D5M3S1_9ARCH</name>
<evidence type="ECO:0000313" key="2">
    <source>
        <dbReference type="EMBL" id="QLH03810.1"/>
    </source>
</evidence>
<feature type="compositionally biased region" description="Acidic residues" evidence="1">
    <location>
        <begin position="112"/>
        <end position="122"/>
    </location>
</feature>
<feature type="region of interest" description="Disordered" evidence="1">
    <location>
        <begin position="101"/>
        <end position="164"/>
    </location>
</feature>
<protein>
    <submittedName>
        <fullName evidence="2">Uncharacterized protein</fullName>
    </submittedName>
</protein>
<dbReference type="Proteomes" id="UP000509771">
    <property type="component" value="Chromosome"/>
</dbReference>
<dbReference type="OrthoDB" id="4999at2157"/>
<dbReference type="AlphaFoldDB" id="A0A7D5M3S1"/>